<gene>
    <name evidence="9" type="ORF">GX50_02912</name>
</gene>
<dbReference type="FunFam" id="1.20.1250.20:FF:000013">
    <property type="entry name" value="MFS general substrate transporter"/>
    <property type="match status" value="1"/>
</dbReference>
<feature type="transmembrane region" description="Helical" evidence="7">
    <location>
        <begin position="533"/>
        <end position="559"/>
    </location>
</feature>
<feature type="transmembrane region" description="Helical" evidence="7">
    <location>
        <begin position="405"/>
        <end position="426"/>
    </location>
</feature>
<feature type="transmembrane region" description="Helical" evidence="7">
    <location>
        <begin position="507"/>
        <end position="527"/>
    </location>
</feature>
<dbReference type="GO" id="GO:0016020">
    <property type="term" value="C:membrane"/>
    <property type="evidence" value="ECO:0007669"/>
    <property type="project" value="UniProtKB-SubCell"/>
</dbReference>
<reference evidence="9 10" key="1">
    <citation type="submission" date="2017-10" db="EMBL/GenBank/DDBJ databases">
        <title>Comparative genomics in systemic dimorphic fungi from Ajellomycetaceae.</title>
        <authorList>
            <person name="Munoz J.F."/>
            <person name="Mcewen J.G."/>
            <person name="Clay O.K."/>
            <person name="Cuomo C.A."/>
        </authorList>
    </citation>
    <scope>NUCLEOTIDE SEQUENCE [LARGE SCALE GENOMIC DNA]</scope>
    <source>
        <strain evidence="9 10">UAMH4076</strain>
    </source>
</reference>
<keyword evidence="4 7" id="KW-1133">Transmembrane helix</keyword>
<evidence type="ECO:0000256" key="6">
    <source>
        <dbReference type="SAM" id="MobiDB-lite"/>
    </source>
</evidence>
<evidence type="ECO:0000256" key="7">
    <source>
        <dbReference type="SAM" id="Phobius"/>
    </source>
</evidence>
<evidence type="ECO:0000313" key="10">
    <source>
        <dbReference type="Proteomes" id="UP000226031"/>
    </source>
</evidence>
<dbReference type="FunFam" id="1.20.1250.20:FF:000018">
    <property type="entry name" value="MFS transporter permease"/>
    <property type="match status" value="1"/>
</dbReference>
<dbReference type="InterPro" id="IPR020846">
    <property type="entry name" value="MFS_dom"/>
</dbReference>
<dbReference type="Gene3D" id="1.20.1250.20">
    <property type="entry name" value="MFS general substrate transporter like domains"/>
    <property type="match status" value="2"/>
</dbReference>
<keyword evidence="3 7" id="KW-0812">Transmembrane</keyword>
<sequence>MLNLENQPPVPRRFINIASSSTAEDTPSTNSSTPSSSQLTPEDGSSGSRDGDEQPFHREQQLPELGRLQINFNGDGYSDDLAGPRELEHHDYGIDTSDKGENYTPPKETEVYDYTDELASKSYTIEEERRVVKKFDMRLTMFMALLYMLSFLDRSNIGNARIAGLERDLNLTSRQFEWVLTAFYVTYICFEWMTLMYRVVPAHIYISICCFSWGLIAACQSLVSSYWALVLLRALLGIAEAAFGPGLPFYLSFFYKREELAYRTGMFISAAPLATSFASTLAWAIVKMSNDGPIAPWRALFLLEGFPSVIVAVVAWFYVPDSPGKARYLTPRERKVAKLRLKMSDGTRHRDKSHKRRFDWSEIGRTLRDPKSYLTAFMFFSCNVAFSSMPVFLPTILKDMGYSVLTSQALSAPPYILSFLVVLLTASLSDRRRTRSPYLITHALISSVAYLAIALTGHFHTHLSSTLQILIRYIAIYPAAAGFFSSITIIITWTMDNQPAKEGKGTGMAILNIIGQCGPLIGTRLYPQTDGPFYVRGMAVCALFMLLVAVLALVLRVLLQRENERALKSTRAVDAEEIEMVEGEAEGLMGRGSGSGSGSGSASLPRAVGEKIAGGGRFIYIV</sequence>
<feature type="region of interest" description="Disordered" evidence="6">
    <location>
        <begin position="1"/>
        <end position="56"/>
    </location>
</feature>
<feature type="compositionally biased region" description="Low complexity" evidence="6">
    <location>
        <begin position="26"/>
        <end position="41"/>
    </location>
</feature>
<feature type="transmembrane region" description="Helical" evidence="7">
    <location>
        <begin position="178"/>
        <end position="197"/>
    </location>
</feature>
<dbReference type="AlphaFoldDB" id="A0A2B7ZKT1"/>
<evidence type="ECO:0000256" key="3">
    <source>
        <dbReference type="ARBA" id="ARBA00022692"/>
    </source>
</evidence>
<evidence type="ECO:0000256" key="5">
    <source>
        <dbReference type="ARBA" id="ARBA00023136"/>
    </source>
</evidence>
<protein>
    <recommendedName>
        <fullName evidence="8">Major facilitator superfamily (MFS) profile domain-containing protein</fullName>
    </recommendedName>
</protein>
<evidence type="ECO:0000256" key="2">
    <source>
        <dbReference type="ARBA" id="ARBA00022448"/>
    </source>
</evidence>
<evidence type="ECO:0000256" key="4">
    <source>
        <dbReference type="ARBA" id="ARBA00022989"/>
    </source>
</evidence>
<evidence type="ECO:0000313" key="9">
    <source>
        <dbReference type="EMBL" id="PGH34235.1"/>
    </source>
</evidence>
<evidence type="ECO:0000259" key="8">
    <source>
        <dbReference type="PROSITE" id="PS50850"/>
    </source>
</evidence>
<dbReference type="VEuPathDB" id="FungiDB:EMCG_08704"/>
<feature type="transmembrane region" description="Helical" evidence="7">
    <location>
        <begin position="267"/>
        <end position="286"/>
    </location>
</feature>
<dbReference type="GO" id="GO:0022857">
    <property type="term" value="F:transmembrane transporter activity"/>
    <property type="evidence" value="ECO:0007669"/>
    <property type="project" value="InterPro"/>
</dbReference>
<feature type="transmembrane region" description="Helical" evidence="7">
    <location>
        <begin position="298"/>
        <end position="319"/>
    </location>
</feature>
<feature type="domain" description="Major facilitator superfamily (MFS) profile" evidence="8">
    <location>
        <begin position="139"/>
        <end position="564"/>
    </location>
</feature>
<keyword evidence="10" id="KW-1185">Reference proteome</keyword>
<dbReference type="PANTHER" id="PTHR43791">
    <property type="entry name" value="PERMEASE-RELATED"/>
    <property type="match status" value="1"/>
</dbReference>
<dbReference type="STRING" id="73230.A0A2B7ZKT1"/>
<feature type="transmembrane region" description="Helical" evidence="7">
    <location>
        <begin position="234"/>
        <end position="255"/>
    </location>
</feature>
<name>A0A2B7ZKT1_9EURO</name>
<keyword evidence="5 7" id="KW-0472">Membrane</keyword>
<proteinExistence type="predicted"/>
<dbReference type="SUPFAM" id="SSF103473">
    <property type="entry name" value="MFS general substrate transporter"/>
    <property type="match status" value="1"/>
</dbReference>
<feature type="transmembrane region" description="Helical" evidence="7">
    <location>
        <begin position="438"/>
        <end position="459"/>
    </location>
</feature>
<dbReference type="InterPro" id="IPR011701">
    <property type="entry name" value="MFS"/>
</dbReference>
<dbReference type="InterPro" id="IPR036259">
    <property type="entry name" value="MFS_trans_sf"/>
</dbReference>
<feature type="transmembrane region" description="Helical" evidence="7">
    <location>
        <begin position="471"/>
        <end position="495"/>
    </location>
</feature>
<evidence type="ECO:0000256" key="1">
    <source>
        <dbReference type="ARBA" id="ARBA00004141"/>
    </source>
</evidence>
<dbReference type="PROSITE" id="PS50850">
    <property type="entry name" value="MFS"/>
    <property type="match status" value="1"/>
</dbReference>
<accession>A0A2B7ZKT1</accession>
<comment type="caution">
    <text evidence="9">The sequence shown here is derived from an EMBL/GenBank/DDBJ whole genome shotgun (WGS) entry which is preliminary data.</text>
</comment>
<feature type="transmembrane region" description="Helical" evidence="7">
    <location>
        <begin position="204"/>
        <end position="228"/>
    </location>
</feature>
<dbReference type="Proteomes" id="UP000226031">
    <property type="component" value="Unassembled WGS sequence"/>
</dbReference>
<organism evidence="9 10">
    <name type="scientific">[Emmonsia] crescens</name>
    <dbReference type="NCBI Taxonomy" id="73230"/>
    <lineage>
        <taxon>Eukaryota</taxon>
        <taxon>Fungi</taxon>
        <taxon>Dikarya</taxon>
        <taxon>Ascomycota</taxon>
        <taxon>Pezizomycotina</taxon>
        <taxon>Eurotiomycetes</taxon>
        <taxon>Eurotiomycetidae</taxon>
        <taxon>Onygenales</taxon>
        <taxon>Ajellomycetaceae</taxon>
        <taxon>Emergomyces</taxon>
    </lineage>
</organism>
<feature type="transmembrane region" description="Helical" evidence="7">
    <location>
        <begin position="373"/>
        <end position="393"/>
    </location>
</feature>
<comment type="subcellular location">
    <subcellularLocation>
        <location evidence="1">Membrane</location>
        <topology evidence="1">Multi-pass membrane protein</topology>
    </subcellularLocation>
</comment>
<dbReference type="PANTHER" id="PTHR43791:SF27">
    <property type="entry name" value="TRANSPORTER, PUTATIVE (AFU_ORTHOLOGUE AFUA_2G15730)-RELATED"/>
    <property type="match status" value="1"/>
</dbReference>
<dbReference type="Pfam" id="PF07690">
    <property type="entry name" value="MFS_1"/>
    <property type="match status" value="1"/>
</dbReference>
<keyword evidence="2" id="KW-0813">Transport</keyword>
<dbReference type="EMBL" id="PDND01000044">
    <property type="protein sequence ID" value="PGH34235.1"/>
    <property type="molecule type" value="Genomic_DNA"/>
</dbReference>